<dbReference type="CDD" id="cd00761">
    <property type="entry name" value="Glyco_tranf_GTA_type"/>
    <property type="match status" value="1"/>
</dbReference>
<evidence type="ECO:0000313" key="5">
    <source>
        <dbReference type="Proteomes" id="UP000229329"/>
    </source>
</evidence>
<accession>A0A2M8S5E7</accession>
<organism evidence="4 5">
    <name type="scientific">Conservatibacter flavescens</name>
    <dbReference type="NCBI Taxonomy" id="28161"/>
    <lineage>
        <taxon>Bacteria</taxon>
        <taxon>Pseudomonadati</taxon>
        <taxon>Pseudomonadota</taxon>
        <taxon>Gammaproteobacteria</taxon>
        <taxon>Pasteurellales</taxon>
        <taxon>Pasteurellaceae</taxon>
        <taxon>Conservatibacter</taxon>
    </lineage>
</organism>
<dbReference type="OrthoDB" id="9811884at2"/>
<gene>
    <name evidence="4" type="ORF">CVP05_00680</name>
</gene>
<dbReference type="PANTHER" id="PTHR22916:SF51">
    <property type="entry name" value="GLYCOSYLTRANSFERASE EPSH-RELATED"/>
    <property type="match status" value="1"/>
</dbReference>
<name>A0A2M8S5E7_9PAST</name>
<protein>
    <recommendedName>
        <fullName evidence="3">Glycosyltransferase 2-like domain-containing protein</fullName>
    </recommendedName>
</protein>
<keyword evidence="1" id="KW-0328">Glycosyltransferase</keyword>
<keyword evidence="5" id="KW-1185">Reference proteome</keyword>
<comment type="caution">
    <text evidence="4">The sequence shown here is derived from an EMBL/GenBank/DDBJ whole genome shotgun (WGS) entry which is preliminary data.</text>
</comment>
<evidence type="ECO:0000256" key="1">
    <source>
        <dbReference type="ARBA" id="ARBA00022676"/>
    </source>
</evidence>
<keyword evidence="2" id="KW-0808">Transferase</keyword>
<evidence type="ECO:0000259" key="3">
    <source>
        <dbReference type="Pfam" id="PF00535"/>
    </source>
</evidence>
<dbReference type="GO" id="GO:0016758">
    <property type="term" value="F:hexosyltransferase activity"/>
    <property type="evidence" value="ECO:0007669"/>
    <property type="project" value="UniProtKB-ARBA"/>
</dbReference>
<evidence type="ECO:0000256" key="2">
    <source>
        <dbReference type="ARBA" id="ARBA00022679"/>
    </source>
</evidence>
<dbReference type="RefSeq" id="WP_100287636.1">
    <property type="nucleotide sequence ID" value="NZ_PHHA01000002.1"/>
</dbReference>
<feature type="domain" description="Glycosyltransferase 2-like" evidence="3">
    <location>
        <begin position="24"/>
        <end position="111"/>
    </location>
</feature>
<dbReference type="PANTHER" id="PTHR22916">
    <property type="entry name" value="GLYCOSYLTRANSFERASE"/>
    <property type="match status" value="1"/>
</dbReference>
<proteinExistence type="predicted"/>
<dbReference type="Pfam" id="PF00535">
    <property type="entry name" value="Glycos_transf_2"/>
    <property type="match status" value="1"/>
</dbReference>
<dbReference type="InterPro" id="IPR001173">
    <property type="entry name" value="Glyco_trans_2-like"/>
</dbReference>
<dbReference type="AlphaFoldDB" id="A0A2M8S5E7"/>
<dbReference type="InterPro" id="IPR029044">
    <property type="entry name" value="Nucleotide-diphossugar_trans"/>
</dbReference>
<reference evidence="4 5" key="1">
    <citation type="submission" date="2017-11" db="EMBL/GenBank/DDBJ databases">
        <title>Reclassification of Bisgaard taxon 7 as Conservatibacter flavescens gen. nov., sp. nov.</title>
        <authorList>
            <person name="Christensen H."/>
        </authorList>
    </citation>
    <scope>NUCLEOTIDE SEQUENCE [LARGE SCALE GENOMIC DNA]</scope>
    <source>
        <strain evidence="4 5">7_4</strain>
    </source>
</reference>
<dbReference type="EMBL" id="PHHA01000002">
    <property type="protein sequence ID" value="PJG86360.1"/>
    <property type="molecule type" value="Genomic_DNA"/>
</dbReference>
<dbReference type="Gene3D" id="3.90.550.10">
    <property type="entry name" value="Spore Coat Polysaccharide Biosynthesis Protein SpsA, Chain A"/>
    <property type="match status" value="1"/>
</dbReference>
<dbReference type="SUPFAM" id="SSF53448">
    <property type="entry name" value="Nucleotide-diphospho-sugar transferases"/>
    <property type="match status" value="1"/>
</dbReference>
<sequence length="357" mass="40984">MYQGLEKHDNLQQASKQANYDITFIVPVYNTVQYLPQCLGSIINQKINKEIIVIDDGSTDNSLAILKDYAAQHDFIRIVTQENKGVSAARNAGLRLAKGAYVYFVDSDDMLIQNVPFATYVSILKNNNLALLKGCAYWERLPYKVLPPVLDKPKQAFYNIYQNKVQRSHHVQFTTSSKYMDALNREHFGVELWTYIFQTDYLRANQIFFDETLAYAEDLLFLVKALSCQDCKMAESSEVFYFYRHRSDSVFHKSSDSRAVLAFIDAKNALLRYILSHDFSPQMRADALLLAMASLKNIAGHYLGLNEQGKQQVNPHITLDLYGMFELFVALTQAKTQTNPPVFEQYRGIFRRLLGDK</sequence>
<evidence type="ECO:0000313" key="4">
    <source>
        <dbReference type="EMBL" id="PJG86360.1"/>
    </source>
</evidence>
<dbReference type="Proteomes" id="UP000229329">
    <property type="component" value="Unassembled WGS sequence"/>
</dbReference>